<keyword evidence="4 9" id="KW-0963">Cytoplasm</keyword>
<comment type="cofactor">
    <cofactor evidence="9">
        <name>Zn(2+)</name>
        <dbReference type="ChEBI" id="CHEBI:29105"/>
    </cofactor>
    <text evidence="9">Binds 1 zinc ion per subunit.</text>
</comment>
<evidence type="ECO:0000313" key="11">
    <source>
        <dbReference type="EMBL" id="EAU01311.1"/>
    </source>
</evidence>
<accession>A7GZF5</accession>
<feature type="binding site" evidence="9">
    <location>
        <position position="170"/>
    </location>
    <ligand>
        <name>substrate</name>
    </ligand>
</feature>
<feature type="binding site" evidence="9">
    <location>
        <position position="59"/>
    </location>
    <ligand>
        <name>Zn(2+)</name>
        <dbReference type="ChEBI" id="CHEBI:29105"/>
    </ligand>
</feature>
<evidence type="ECO:0000256" key="6">
    <source>
        <dbReference type="ARBA" id="ARBA00022833"/>
    </source>
</evidence>
<dbReference type="GO" id="GO:0097367">
    <property type="term" value="F:carbohydrate derivative binding"/>
    <property type="evidence" value="ECO:0007669"/>
    <property type="project" value="InterPro"/>
</dbReference>
<dbReference type="InterPro" id="IPR035461">
    <property type="entry name" value="GmhA/DiaA"/>
</dbReference>
<evidence type="ECO:0000256" key="1">
    <source>
        <dbReference type="ARBA" id="ARBA00000348"/>
    </source>
</evidence>
<feature type="binding site" evidence="9">
    <location>
        <begin position="50"/>
        <end position="52"/>
    </location>
    <ligand>
        <name>substrate</name>
    </ligand>
</feature>
<dbReference type="OrthoDB" id="9810929at2"/>
<dbReference type="Gene3D" id="3.40.50.10490">
    <property type="entry name" value="Glucose-6-phosphate isomerase like protein, domain 1"/>
    <property type="match status" value="1"/>
</dbReference>
<comment type="function">
    <text evidence="9">Catalyzes the isomerization of sedoheptulose 7-phosphate in D-glycero-D-manno-heptose 7-phosphate.</text>
</comment>
<dbReference type="InterPro" id="IPR046348">
    <property type="entry name" value="SIS_dom_sf"/>
</dbReference>
<feature type="binding site" evidence="9">
    <location>
        <position position="170"/>
    </location>
    <ligand>
        <name>Zn(2+)</name>
        <dbReference type="ChEBI" id="CHEBI:29105"/>
    </ligand>
</feature>
<feature type="binding site" evidence="9">
    <location>
        <begin position="92"/>
        <end position="93"/>
    </location>
    <ligand>
        <name>substrate</name>
    </ligand>
</feature>
<comment type="pathway">
    <text evidence="9">Carbohydrate biosynthesis; D-glycero-D-manno-heptose 7-phosphate biosynthesis; D-glycero-alpha-D-manno-heptose 7-phosphate and D-glycero-beta-D-manno-heptose 7-phosphate from sedoheptulose 7-phosphate: step 1/1.</text>
</comment>
<protein>
    <recommendedName>
        <fullName evidence="9">Phosphoheptose isomerase</fullName>
        <ecNumber evidence="9">5.3.1.28</ecNumber>
    </recommendedName>
    <alternativeName>
        <fullName evidence="9">Sedoheptulose 7-phosphate isomerase</fullName>
    </alternativeName>
</protein>
<evidence type="ECO:0000313" key="12">
    <source>
        <dbReference type="Proteomes" id="UP000006380"/>
    </source>
</evidence>
<dbReference type="NCBIfam" id="TIGR00441">
    <property type="entry name" value="gmhA"/>
    <property type="match status" value="1"/>
</dbReference>
<dbReference type="HAMAP" id="MF_00067">
    <property type="entry name" value="GmhA"/>
    <property type="match status" value="1"/>
</dbReference>
<sequence length="188" mass="20170">MLINEMIKNEFNAHLQTLNETVKMSEQLQKACEMVVRALKNGGKILICGNGGSAADAQHFAAELTGRYKSERKPLAGIALTTDTSALTAIGNDYGYDTVFSRQLEALARESDLLVAISTSGNSKNVLNALEVAKRLGVATLGFSGKGGGAMNEKCDLNLVVPASDTARIQEMHIFFVHTICQAVDMAY</sequence>
<feature type="binding site" evidence="9">
    <location>
        <position position="123"/>
    </location>
    <ligand>
        <name>substrate</name>
    </ligand>
</feature>
<dbReference type="GO" id="GO:0008270">
    <property type="term" value="F:zinc ion binding"/>
    <property type="evidence" value="ECO:0007669"/>
    <property type="project" value="UniProtKB-UniRule"/>
</dbReference>
<dbReference type="GO" id="GO:2001061">
    <property type="term" value="P:D-glycero-D-manno-heptose 7-phosphate biosynthetic process"/>
    <property type="evidence" value="ECO:0007669"/>
    <property type="project" value="UniProtKB-UniPathway"/>
</dbReference>
<name>A7GZF5_CAMC5</name>
<dbReference type="UniPathway" id="UPA00041">
    <property type="reaction ID" value="UER00436"/>
</dbReference>
<dbReference type="PANTHER" id="PTHR30390:SF6">
    <property type="entry name" value="DNAA INITIATOR-ASSOCIATING PROTEIN DIAA"/>
    <property type="match status" value="1"/>
</dbReference>
<comment type="miscellaneous">
    <text evidence="9">The reaction produces a racemic mixture of D-glycero-alpha-D-manno-heptose 7-phosphate and D-glycero-beta-D-manno-heptose 7-phosphate.</text>
</comment>
<dbReference type="CDD" id="cd05006">
    <property type="entry name" value="SIS_GmhA"/>
    <property type="match status" value="1"/>
</dbReference>
<keyword evidence="6 9" id="KW-0862">Zinc</keyword>
<dbReference type="Pfam" id="PF13580">
    <property type="entry name" value="SIS_2"/>
    <property type="match status" value="1"/>
</dbReference>
<keyword evidence="12" id="KW-1185">Reference proteome</keyword>
<organism evidence="11 12">
    <name type="scientific">Campylobacter curvus (strain 525.92)</name>
    <dbReference type="NCBI Taxonomy" id="360105"/>
    <lineage>
        <taxon>Bacteria</taxon>
        <taxon>Pseudomonadati</taxon>
        <taxon>Campylobacterota</taxon>
        <taxon>Epsilonproteobacteria</taxon>
        <taxon>Campylobacterales</taxon>
        <taxon>Campylobacteraceae</taxon>
        <taxon>Campylobacter</taxon>
    </lineage>
</organism>
<evidence type="ECO:0000256" key="3">
    <source>
        <dbReference type="ARBA" id="ARBA00009894"/>
    </source>
</evidence>
<dbReference type="STRING" id="360105.CCV52592_0245"/>
<dbReference type="Proteomes" id="UP000006380">
    <property type="component" value="Chromosome"/>
</dbReference>
<comment type="similarity">
    <text evidence="3 9">Belongs to the SIS family. GmhA subfamily.</text>
</comment>
<evidence type="ECO:0000259" key="10">
    <source>
        <dbReference type="PROSITE" id="PS51464"/>
    </source>
</evidence>
<dbReference type="GO" id="GO:0005975">
    <property type="term" value="P:carbohydrate metabolic process"/>
    <property type="evidence" value="ECO:0007669"/>
    <property type="project" value="UniProtKB-UniRule"/>
</dbReference>
<dbReference type="PANTHER" id="PTHR30390">
    <property type="entry name" value="SEDOHEPTULOSE 7-PHOSPHATE ISOMERASE / DNAA INITIATOR-ASSOCIATING FACTOR FOR REPLICATION INITIATION"/>
    <property type="match status" value="1"/>
</dbReference>
<proteinExistence type="inferred from homology"/>
<dbReference type="GO" id="GO:0005737">
    <property type="term" value="C:cytoplasm"/>
    <property type="evidence" value="ECO:0007669"/>
    <property type="project" value="UniProtKB-SubCell"/>
</dbReference>
<dbReference type="KEGG" id="ccv:CCV52592_0245"/>
<dbReference type="InterPro" id="IPR001347">
    <property type="entry name" value="SIS_dom"/>
</dbReference>
<keyword evidence="8 9" id="KW-0119">Carbohydrate metabolism</keyword>
<evidence type="ECO:0000256" key="4">
    <source>
        <dbReference type="ARBA" id="ARBA00022490"/>
    </source>
</evidence>
<dbReference type="HOGENOM" id="CLU_080999_4_0_7"/>
<feature type="binding site" evidence="9">
    <location>
        <begin position="118"/>
        <end position="120"/>
    </location>
    <ligand>
        <name>substrate</name>
    </ligand>
</feature>
<dbReference type="AlphaFoldDB" id="A7GZF5"/>
<feature type="domain" description="SIS" evidence="10">
    <location>
        <begin position="35"/>
        <end position="188"/>
    </location>
</feature>
<evidence type="ECO:0000256" key="8">
    <source>
        <dbReference type="ARBA" id="ARBA00023277"/>
    </source>
</evidence>
<feature type="binding site" evidence="9">
    <location>
        <position position="178"/>
    </location>
    <ligand>
        <name>Zn(2+)</name>
        <dbReference type="ChEBI" id="CHEBI:29105"/>
    </ligand>
</feature>
<comment type="subcellular location">
    <subcellularLocation>
        <location evidence="2 9">Cytoplasm</location>
    </subcellularLocation>
</comment>
<evidence type="ECO:0000256" key="5">
    <source>
        <dbReference type="ARBA" id="ARBA00022723"/>
    </source>
</evidence>
<evidence type="ECO:0000256" key="7">
    <source>
        <dbReference type="ARBA" id="ARBA00023235"/>
    </source>
</evidence>
<comment type="catalytic activity">
    <reaction evidence="1 9">
        <text>2 D-sedoheptulose 7-phosphate = D-glycero-alpha-D-manno-heptose 7-phosphate + D-glycero-beta-D-manno-heptose 7-phosphate</text>
        <dbReference type="Rhea" id="RHEA:27489"/>
        <dbReference type="ChEBI" id="CHEBI:57483"/>
        <dbReference type="ChEBI" id="CHEBI:60203"/>
        <dbReference type="ChEBI" id="CHEBI:60204"/>
        <dbReference type="EC" id="5.3.1.28"/>
    </reaction>
</comment>
<feature type="binding site" evidence="9">
    <location>
        <position position="63"/>
    </location>
    <ligand>
        <name>substrate</name>
    </ligand>
</feature>
<dbReference type="SUPFAM" id="SSF53697">
    <property type="entry name" value="SIS domain"/>
    <property type="match status" value="1"/>
</dbReference>
<evidence type="ECO:0000256" key="2">
    <source>
        <dbReference type="ARBA" id="ARBA00004496"/>
    </source>
</evidence>
<dbReference type="RefSeq" id="WP_011992494.1">
    <property type="nucleotide sequence ID" value="NC_009715.2"/>
</dbReference>
<keyword evidence="5 9" id="KW-0479">Metal-binding</keyword>
<dbReference type="InterPro" id="IPR004515">
    <property type="entry name" value="Phosphoheptose_Isoase"/>
</dbReference>
<gene>
    <name evidence="9 11" type="primary">gmhA</name>
    <name evidence="11" type="ORF">CCV52592_0245</name>
</gene>
<dbReference type="PROSITE" id="PS51464">
    <property type="entry name" value="SIS"/>
    <property type="match status" value="1"/>
</dbReference>
<feature type="binding site" evidence="9">
    <location>
        <position position="63"/>
    </location>
    <ligand>
        <name>Zn(2+)</name>
        <dbReference type="ChEBI" id="CHEBI:29105"/>
    </ligand>
</feature>
<evidence type="ECO:0000256" key="9">
    <source>
        <dbReference type="HAMAP-Rule" id="MF_00067"/>
    </source>
</evidence>
<dbReference type="GO" id="GO:0008968">
    <property type="term" value="F:D-sedoheptulose 7-phosphate isomerase activity"/>
    <property type="evidence" value="ECO:0007669"/>
    <property type="project" value="UniProtKB-UniRule"/>
</dbReference>
<reference evidence="11" key="1">
    <citation type="submission" date="2016-07" db="EMBL/GenBank/DDBJ databases">
        <title>Comparative genomics of the Campylobacter concisus group.</title>
        <authorList>
            <person name="Miller W.G."/>
            <person name="Yee E."/>
            <person name="Chapman M.H."/>
            <person name="Huynh S."/>
            <person name="Bono J.L."/>
            <person name="On S.L.W."/>
            <person name="StLeger J."/>
            <person name="Foster G."/>
            <person name="Parker C.T."/>
        </authorList>
    </citation>
    <scope>NUCLEOTIDE SEQUENCE</scope>
    <source>
        <strain evidence="11">525.92</strain>
    </source>
</reference>
<dbReference type="EMBL" id="CP000767">
    <property type="protein sequence ID" value="EAU01311.1"/>
    <property type="molecule type" value="Genomic_DNA"/>
</dbReference>
<keyword evidence="7 9" id="KW-0413">Isomerase</keyword>
<dbReference type="EC" id="5.3.1.28" evidence="9"/>
<dbReference type="InterPro" id="IPR050099">
    <property type="entry name" value="SIS_GmhA/DiaA_subfam"/>
</dbReference>